<evidence type="ECO:0000313" key="1">
    <source>
        <dbReference type="EMBL" id="KAK3240848.1"/>
    </source>
</evidence>
<dbReference type="PANTHER" id="PTHR36342">
    <property type="entry name" value="PTB DOMAIN ENGULFMENT ADAPTER"/>
    <property type="match status" value="1"/>
</dbReference>
<name>A0AAE0ETZ8_9CHLO</name>
<dbReference type="Proteomes" id="UP001190700">
    <property type="component" value="Unassembled WGS sequence"/>
</dbReference>
<dbReference type="EMBL" id="LGRX02033534">
    <property type="protein sequence ID" value="KAK3240848.1"/>
    <property type="molecule type" value="Genomic_DNA"/>
</dbReference>
<dbReference type="AlphaFoldDB" id="A0AAE0ETZ8"/>
<organism evidence="1 2">
    <name type="scientific">Cymbomonas tetramitiformis</name>
    <dbReference type="NCBI Taxonomy" id="36881"/>
    <lineage>
        <taxon>Eukaryota</taxon>
        <taxon>Viridiplantae</taxon>
        <taxon>Chlorophyta</taxon>
        <taxon>Pyramimonadophyceae</taxon>
        <taxon>Pyramimonadales</taxon>
        <taxon>Pyramimonadaceae</taxon>
        <taxon>Cymbomonas</taxon>
    </lineage>
</organism>
<sequence length="160" mass="17768">MLGSASRHDWITSASKRICVRSQRRTRYSRLPSRVQPSCVASTKRIRVYVAKTPLIGLEGPAALIGDLYPREILHSMVVLQEESDGDACLALDFIPLNATSPVTATRLITGQSVAGQLREKRLTRLPEKRCWFVGEAQDEDALSAALEFHHSWVGTPRSL</sequence>
<protein>
    <submittedName>
        <fullName evidence="1">Uncharacterized protein</fullName>
    </submittedName>
</protein>
<accession>A0AAE0ETZ8</accession>
<gene>
    <name evidence="1" type="ORF">CYMTET_49344</name>
</gene>
<comment type="caution">
    <text evidence="1">The sequence shown here is derived from an EMBL/GenBank/DDBJ whole genome shotgun (WGS) entry which is preliminary data.</text>
</comment>
<proteinExistence type="predicted"/>
<keyword evidence="2" id="KW-1185">Reference proteome</keyword>
<evidence type="ECO:0000313" key="2">
    <source>
        <dbReference type="Proteomes" id="UP001190700"/>
    </source>
</evidence>
<reference evidence="1 2" key="1">
    <citation type="journal article" date="2015" name="Genome Biol. Evol.">
        <title>Comparative Genomics of a Bacterivorous Green Alga Reveals Evolutionary Causalities and Consequences of Phago-Mixotrophic Mode of Nutrition.</title>
        <authorList>
            <person name="Burns J.A."/>
            <person name="Paasch A."/>
            <person name="Narechania A."/>
            <person name="Kim E."/>
        </authorList>
    </citation>
    <scope>NUCLEOTIDE SEQUENCE [LARGE SCALE GENOMIC DNA]</scope>
    <source>
        <strain evidence="1 2">PLY_AMNH</strain>
    </source>
</reference>
<dbReference type="PANTHER" id="PTHR36342:SF1">
    <property type="entry name" value="PTB DOMAIN ENGULFMENT ADAPTER"/>
    <property type="match status" value="1"/>
</dbReference>